<comment type="caution">
    <text evidence="1">The sequence shown here is derived from an EMBL/GenBank/DDBJ whole genome shotgun (WGS) entry which is preliminary data.</text>
</comment>
<keyword evidence="2" id="KW-1185">Reference proteome</keyword>
<reference evidence="1 2" key="1">
    <citation type="submission" date="2014-06" db="EMBL/GenBank/DDBJ databases">
        <title>Functional and comparative genomic analyses of the Drosophila gut microbiota identify candidate symbiosis factors.</title>
        <authorList>
            <person name="Newell P.D."/>
            <person name="Chaston J.M."/>
            <person name="Douglas A.E."/>
        </authorList>
    </citation>
    <scope>NUCLEOTIDE SEQUENCE [LARGE SCALE GENOMIC DNA]</scope>
    <source>
        <strain evidence="1 2">DmCS_006</strain>
    </source>
</reference>
<organism evidence="1 2">
    <name type="scientific">Acetobacter tropicalis</name>
    <dbReference type="NCBI Taxonomy" id="104102"/>
    <lineage>
        <taxon>Bacteria</taxon>
        <taxon>Pseudomonadati</taxon>
        <taxon>Pseudomonadota</taxon>
        <taxon>Alphaproteobacteria</taxon>
        <taxon>Acetobacterales</taxon>
        <taxon>Acetobacteraceae</taxon>
        <taxon>Acetobacter</taxon>
    </lineage>
</organism>
<evidence type="ECO:0000313" key="1">
    <source>
        <dbReference type="EMBL" id="KGB22976.1"/>
    </source>
</evidence>
<dbReference type="Proteomes" id="UP000029448">
    <property type="component" value="Unassembled WGS sequence"/>
</dbReference>
<evidence type="ECO:0000313" key="2">
    <source>
        <dbReference type="Proteomes" id="UP000029448"/>
    </source>
</evidence>
<dbReference type="AlphaFoldDB" id="A0A094ZKN0"/>
<protein>
    <submittedName>
        <fullName evidence="1">Uncharacterized protein</fullName>
    </submittedName>
</protein>
<sequence>MDPGAVPGVSTIKIRPLRAWTDGDETGSTRVVKTFLLPGIVPPLSG</sequence>
<accession>A0A094ZKN0</accession>
<dbReference type="PATRIC" id="fig|104102.7.peg.1826"/>
<proteinExistence type="predicted"/>
<gene>
    <name evidence="1" type="ORF">AtDm6_1845</name>
</gene>
<dbReference type="EMBL" id="JOKM01000071">
    <property type="protein sequence ID" value="KGB22976.1"/>
    <property type="molecule type" value="Genomic_DNA"/>
</dbReference>
<name>A0A094ZKN0_9PROT</name>